<evidence type="ECO:0000256" key="5">
    <source>
        <dbReference type="ARBA" id="ARBA00022989"/>
    </source>
</evidence>
<gene>
    <name evidence="9" type="primary">ycf31</name>
    <name evidence="7" type="synonym">petM</name>
    <name evidence="9" type="ORF">Eryt_046</name>
</gene>
<dbReference type="SUPFAM" id="SSF103441">
    <property type="entry name" value="PetM subunit of the cytochrome b6f complex"/>
    <property type="match status" value="1"/>
</dbReference>
<sequence length="32" mass="3401">MGSEIITVAILCNVLTIIGLTLGFVLLRIQGE</sequence>
<evidence type="ECO:0000256" key="4">
    <source>
        <dbReference type="ARBA" id="ARBA00022982"/>
    </source>
</evidence>
<evidence type="ECO:0000256" key="2">
    <source>
        <dbReference type="ARBA" id="ARBA00022448"/>
    </source>
</evidence>
<comment type="similarity">
    <text evidence="7">Belongs to the PetM family.</text>
</comment>
<accession>A0A1C9CEC8</accession>
<protein>
    <recommendedName>
        <fullName evidence="7">Cytochrome b6-f complex subunit 7</fullName>
    </recommendedName>
    <alternativeName>
        <fullName evidence="7">Cytochrome b6-f complex subunit PetM</fullName>
    </alternativeName>
    <alternativeName>
        <fullName evidence="7">Cytochrome b6-f complex subunit VII</fullName>
    </alternativeName>
</protein>
<dbReference type="RefSeq" id="YP_009297369.1">
    <property type="nucleotide sequence ID" value="NC_031176.2"/>
</dbReference>
<dbReference type="HAMAP" id="MF_00396">
    <property type="entry name" value="Cytb6_f_PetM"/>
    <property type="match status" value="1"/>
</dbReference>
<organism evidence="9">
    <name type="scientific">Erythrotrichia carnea</name>
    <dbReference type="NCBI Taxonomy" id="35151"/>
    <lineage>
        <taxon>Eukaryota</taxon>
        <taxon>Rhodophyta</taxon>
        <taxon>Compsopogonophyceae</taxon>
        <taxon>Erythropeltidales</taxon>
        <taxon>Erythrotrichiaceae</taxon>
        <taxon>Erythrotrichia</taxon>
    </lineage>
</organism>
<dbReference type="GO" id="GO:0009512">
    <property type="term" value="C:cytochrome b6f complex"/>
    <property type="evidence" value="ECO:0007669"/>
    <property type="project" value="InterPro"/>
</dbReference>
<feature type="transmembrane region" description="Helical" evidence="8">
    <location>
        <begin position="6"/>
        <end position="27"/>
    </location>
</feature>
<dbReference type="GO" id="GO:0015979">
    <property type="term" value="P:photosynthesis"/>
    <property type="evidence" value="ECO:0007669"/>
    <property type="project" value="UniProtKB-KW"/>
</dbReference>
<keyword evidence="5 7" id="KW-1133">Transmembrane helix</keyword>
<comment type="subunit">
    <text evidence="7">The 4 large subunits of the cytochrome b6-f complex are cytochrome b6, subunit IV (17 kDa polypeptide, PetD), cytochrome f and the Rieske protein, while the 4 small subunits are PetG, PetL, PetM and PetN. The complex functions as a dimer.</text>
</comment>
<evidence type="ECO:0000313" key="9">
    <source>
        <dbReference type="EMBL" id="AOM66712.1"/>
    </source>
</evidence>
<dbReference type="Pfam" id="PF08041">
    <property type="entry name" value="PetM"/>
    <property type="match status" value="1"/>
</dbReference>
<evidence type="ECO:0000256" key="7">
    <source>
        <dbReference type="HAMAP-Rule" id="MF_00396"/>
    </source>
</evidence>
<evidence type="ECO:0000256" key="6">
    <source>
        <dbReference type="ARBA" id="ARBA00023136"/>
    </source>
</evidence>
<dbReference type="GO" id="GO:0042651">
    <property type="term" value="C:thylakoid membrane"/>
    <property type="evidence" value="ECO:0007669"/>
    <property type="project" value="UniProtKB-UniRule"/>
</dbReference>
<keyword evidence="6 7" id="KW-0472">Membrane</keyword>
<dbReference type="EMBL" id="KX284721">
    <property type="protein sequence ID" value="AOM66712.1"/>
    <property type="molecule type" value="Genomic_DNA"/>
</dbReference>
<keyword evidence="2 7" id="KW-0813">Transport</keyword>
<evidence type="ECO:0000256" key="8">
    <source>
        <dbReference type="SAM" id="Phobius"/>
    </source>
</evidence>
<geneLocation type="plastid" evidence="9"/>
<dbReference type="AlphaFoldDB" id="A0A1C9CEC8"/>
<comment type="subcellular location">
    <subcellularLocation>
        <location evidence="7">Cellular thylakoid membrane</location>
        <topology evidence="7">Single-pass membrane protein</topology>
    </subcellularLocation>
    <subcellularLocation>
        <location evidence="1">Membrane</location>
        <topology evidence="1">Single-pass membrane protein</topology>
    </subcellularLocation>
</comment>
<keyword evidence="9" id="KW-0934">Plastid</keyword>
<reference evidence="9" key="1">
    <citation type="journal article" date="2016" name="BMC Biol.">
        <title>Parallel evolution of highly conserved plastid genome architecture in red seaweeds and seed plants.</title>
        <authorList>
            <person name="Lee J."/>
            <person name="Cho C.H."/>
            <person name="Park S.I."/>
            <person name="Choi J.W."/>
            <person name="Song H.S."/>
            <person name="West J.A."/>
            <person name="Bhattacharya D."/>
            <person name="Yoon H.S."/>
        </authorList>
    </citation>
    <scope>NUCLEOTIDE SEQUENCE</scope>
</reference>
<evidence type="ECO:0000256" key="3">
    <source>
        <dbReference type="ARBA" id="ARBA00022692"/>
    </source>
</evidence>
<keyword evidence="7" id="KW-0793">Thylakoid</keyword>
<name>A0A1C9CEC8_9RHOD</name>
<keyword evidence="7" id="KW-0602">Photosynthesis</keyword>
<comment type="function">
    <text evidence="7">Component of the cytochrome b6-f complex, which mediates electron transfer between photosystem II (PSII) and photosystem I (PSI), cyclic electron flow around PSI, and state transitions.</text>
</comment>
<reference evidence="9" key="2">
    <citation type="submission" date="2017-07" db="EMBL/GenBank/DDBJ databases">
        <authorList>
            <person name="Sun Z.S."/>
            <person name="Albrecht U."/>
            <person name="Echele G."/>
            <person name="Lee C.C."/>
        </authorList>
    </citation>
    <scope>NUCLEOTIDE SEQUENCE</scope>
</reference>
<proteinExistence type="inferred from homology"/>
<dbReference type="InterPro" id="IPR012595">
    <property type="entry name" value="PetM_cyt_b6/f_cplx_su7"/>
</dbReference>
<keyword evidence="4 7" id="KW-0249">Electron transport</keyword>
<dbReference type="GeneID" id="29073886"/>
<keyword evidence="3 7" id="KW-0812">Transmembrane</keyword>
<dbReference type="GO" id="GO:0009055">
    <property type="term" value="F:electron transfer activity"/>
    <property type="evidence" value="ECO:0007669"/>
    <property type="project" value="UniProtKB-UniRule"/>
</dbReference>
<evidence type="ECO:0000256" key="1">
    <source>
        <dbReference type="ARBA" id="ARBA00004167"/>
    </source>
</evidence>